<sequence>TGTEATVEAVSNLKPDVIINATGSVPLLPPITGLLDRIDKEDSKVRSIFGLINEIENFKEMNVKGKK</sequence>
<feature type="non-terminal residue" evidence="1">
    <location>
        <position position="1"/>
    </location>
</feature>
<comment type="caution">
    <text evidence="1">The sequence shown here is derived from an EMBL/GenBank/DDBJ whole genome shotgun (WGS) entry which is preliminary data.</text>
</comment>
<protein>
    <submittedName>
        <fullName evidence="1">NADH oxidase</fullName>
    </submittedName>
</protein>
<dbReference type="EMBL" id="AZMM01017852">
    <property type="protein sequence ID" value="ETJ25327.1"/>
    <property type="molecule type" value="Genomic_DNA"/>
</dbReference>
<accession>W1X4J9</accession>
<evidence type="ECO:0000313" key="1">
    <source>
        <dbReference type="EMBL" id="ETJ25327.1"/>
    </source>
</evidence>
<dbReference type="AlphaFoldDB" id="W1X4J9"/>
<feature type="non-terminal residue" evidence="1">
    <location>
        <position position="67"/>
    </location>
</feature>
<organism evidence="1">
    <name type="scientific">human gut metagenome</name>
    <dbReference type="NCBI Taxonomy" id="408170"/>
    <lineage>
        <taxon>unclassified sequences</taxon>
        <taxon>metagenomes</taxon>
        <taxon>organismal metagenomes</taxon>
    </lineage>
</organism>
<proteinExistence type="predicted"/>
<gene>
    <name evidence="1" type="ORF">Q604_UNBC17852G0001</name>
</gene>
<reference evidence="1" key="1">
    <citation type="submission" date="2013-12" db="EMBL/GenBank/DDBJ databases">
        <title>A Varibaculum cambriense genome reconstructed from a premature infant gut community with otherwise low bacterial novelty that shifts toward anaerobic metabolism during the third week of life.</title>
        <authorList>
            <person name="Brown C.T."/>
            <person name="Sharon I."/>
            <person name="Thomas B.C."/>
            <person name="Castelle C.J."/>
            <person name="Morowitz M.J."/>
            <person name="Banfield J.F."/>
        </authorList>
    </citation>
    <scope>NUCLEOTIDE SEQUENCE</scope>
</reference>
<name>W1X4J9_9ZZZZ</name>